<dbReference type="InParanoid" id="A0A165BBS5"/>
<evidence type="ECO:0000256" key="1">
    <source>
        <dbReference type="ARBA" id="ARBA00004496"/>
    </source>
</evidence>
<feature type="region of interest" description="Disordered" evidence="8">
    <location>
        <begin position="226"/>
        <end position="432"/>
    </location>
</feature>
<evidence type="ECO:0000256" key="6">
    <source>
        <dbReference type="ARBA" id="ARBA00022803"/>
    </source>
</evidence>
<keyword evidence="5" id="KW-0677">Repeat</keyword>
<evidence type="ECO:0000256" key="3">
    <source>
        <dbReference type="ARBA" id="ARBA00022443"/>
    </source>
</evidence>
<dbReference type="OrthoDB" id="9450131at2759"/>
<keyword evidence="4" id="KW-0963">Cytoplasm</keyword>
<dbReference type="SUPFAM" id="SSF54277">
    <property type="entry name" value="CAD &amp; PB1 domains"/>
    <property type="match status" value="1"/>
</dbReference>
<dbReference type="GO" id="GO:0005737">
    <property type="term" value="C:cytoplasm"/>
    <property type="evidence" value="ECO:0007669"/>
    <property type="project" value="UniProtKB-SubCell"/>
</dbReference>
<keyword evidence="3" id="KW-0728">SH3 domain</keyword>
<feature type="compositionally biased region" description="Low complexity" evidence="8">
    <location>
        <begin position="402"/>
        <end position="418"/>
    </location>
</feature>
<comment type="subcellular location">
    <subcellularLocation>
        <location evidence="1">Cytoplasm</location>
    </subcellularLocation>
</comment>
<dbReference type="Pfam" id="PF00564">
    <property type="entry name" value="PB1"/>
    <property type="match status" value="1"/>
</dbReference>
<dbReference type="InterPro" id="IPR011990">
    <property type="entry name" value="TPR-like_helical_dom_sf"/>
</dbReference>
<feature type="repeat" description="TPR" evidence="7">
    <location>
        <begin position="36"/>
        <end position="69"/>
    </location>
</feature>
<evidence type="ECO:0000256" key="7">
    <source>
        <dbReference type="PROSITE-ProRule" id="PRU00339"/>
    </source>
</evidence>
<dbReference type="EMBL" id="KV426500">
    <property type="protein sequence ID" value="KZV80276.1"/>
    <property type="molecule type" value="Genomic_DNA"/>
</dbReference>
<evidence type="ECO:0000256" key="5">
    <source>
        <dbReference type="ARBA" id="ARBA00022737"/>
    </source>
</evidence>
<dbReference type="SUPFAM" id="SSF48452">
    <property type="entry name" value="TPR-like"/>
    <property type="match status" value="1"/>
</dbReference>
<organism evidence="10 11">
    <name type="scientific">Exidia glandulosa HHB12029</name>
    <dbReference type="NCBI Taxonomy" id="1314781"/>
    <lineage>
        <taxon>Eukaryota</taxon>
        <taxon>Fungi</taxon>
        <taxon>Dikarya</taxon>
        <taxon>Basidiomycota</taxon>
        <taxon>Agaricomycotina</taxon>
        <taxon>Agaricomycetes</taxon>
        <taxon>Auriculariales</taxon>
        <taxon>Exidiaceae</taxon>
        <taxon>Exidia</taxon>
    </lineage>
</organism>
<dbReference type="PROSITE" id="PS51745">
    <property type="entry name" value="PB1"/>
    <property type="match status" value="1"/>
</dbReference>
<dbReference type="PANTHER" id="PTHR15175">
    <property type="entry name" value="NEUTROPHIL CYTOSOLIC FACTOR 2, NEUTROPHIL NADPH OXIDASE FACTOR 2"/>
    <property type="match status" value="1"/>
</dbReference>
<dbReference type="InterPro" id="IPR051864">
    <property type="entry name" value="NCF2_NOXA1"/>
</dbReference>
<dbReference type="InterPro" id="IPR053793">
    <property type="entry name" value="PB1-like"/>
</dbReference>
<evidence type="ECO:0000256" key="2">
    <source>
        <dbReference type="ARBA" id="ARBA00008051"/>
    </source>
</evidence>
<dbReference type="SMART" id="SM00666">
    <property type="entry name" value="PB1"/>
    <property type="match status" value="1"/>
</dbReference>
<accession>A0A165BBS5</accession>
<evidence type="ECO:0000259" key="9">
    <source>
        <dbReference type="PROSITE" id="PS51745"/>
    </source>
</evidence>
<evidence type="ECO:0000313" key="11">
    <source>
        <dbReference type="Proteomes" id="UP000077266"/>
    </source>
</evidence>
<evidence type="ECO:0000256" key="4">
    <source>
        <dbReference type="ARBA" id="ARBA00022490"/>
    </source>
</evidence>
<dbReference type="SMART" id="SM00028">
    <property type="entry name" value="TPR"/>
    <property type="match status" value="3"/>
</dbReference>
<dbReference type="PROSITE" id="PS50005">
    <property type="entry name" value="TPR"/>
    <property type="match status" value="1"/>
</dbReference>
<dbReference type="InterPro" id="IPR000270">
    <property type="entry name" value="PB1_dom"/>
</dbReference>
<dbReference type="Gene3D" id="1.25.40.10">
    <property type="entry name" value="Tetratricopeptide repeat domain"/>
    <property type="match status" value="1"/>
</dbReference>
<sequence>MSLKAELETWVDALNAYDAQDFDKALDLFGRIADSSKILTNIGLIHATLGEHELAVENFNAATGLDQFLAVAYFQCGVSNFLMGRYDLSYKDFEEAYLYLRGNESIKYQQLGLQFTLYSTEVLFNRGLAQMYLNRIDEGLADMRAAQKEKVTPEHDVIDECIRDQGEGYTVFSIPVGVLYRPPESKVKNSKAKDYLGKAKLVAASDSQNMFTGFAGAELLARGQAPSGAKLDNARPRDDGARPAAAALPKPPADVPPPKLNRAPTQIRPAQPSEAARAGGRDSPAGGAPLQRGPSIAALTPTPTRGLSVRRPPGGGDAPPPPRKDPPPQQPATRLTEIYDDYIGFSDEPAPPLPPPVDQNRVANWASKVQPNPPPSSFPGSRAGSVRASPSMRRKPSSAGNMRRGPGSMRSGSGRMGSVAYDDEEGYGSGGEYEESQYYELSKILVKLHYRDDTRGMAVAPDMPYDEFLERVTSKFGRSLGGLSIRFKDEDGARISLKDEMDFELAIETARENAKGKPEGKLEVWCEDA</sequence>
<feature type="domain" description="PB1" evidence="9">
    <location>
        <begin position="443"/>
        <end position="529"/>
    </location>
</feature>
<dbReference type="Pfam" id="PF13181">
    <property type="entry name" value="TPR_8"/>
    <property type="match status" value="1"/>
</dbReference>
<evidence type="ECO:0000256" key="8">
    <source>
        <dbReference type="SAM" id="MobiDB-lite"/>
    </source>
</evidence>
<dbReference type="PANTHER" id="PTHR15175:SF0">
    <property type="entry name" value="SH3 DOMAIN-CONTAINING PROTEIN C23A1.17"/>
    <property type="match status" value="1"/>
</dbReference>
<protein>
    <recommendedName>
        <fullName evidence="9">PB1 domain-containing protein</fullName>
    </recommendedName>
</protein>
<evidence type="ECO:0000313" key="10">
    <source>
        <dbReference type="EMBL" id="KZV80276.1"/>
    </source>
</evidence>
<feature type="compositionally biased region" description="Basic and acidic residues" evidence="8">
    <location>
        <begin position="232"/>
        <end position="241"/>
    </location>
</feature>
<comment type="similarity">
    <text evidence="2">Belongs to the NCF2/NOXA1 family.</text>
</comment>
<dbReference type="Gene3D" id="3.10.20.90">
    <property type="entry name" value="Phosphatidylinositol 3-kinase Catalytic Subunit, Chain A, domain 1"/>
    <property type="match status" value="1"/>
</dbReference>
<dbReference type="InterPro" id="IPR019734">
    <property type="entry name" value="TPR_rpt"/>
</dbReference>
<keyword evidence="11" id="KW-1185">Reference proteome</keyword>
<feature type="compositionally biased region" description="Pro residues" evidence="8">
    <location>
        <begin position="249"/>
        <end position="259"/>
    </location>
</feature>
<proteinExistence type="inferred from homology"/>
<dbReference type="FunFam" id="1.25.40.10:FF:000017">
    <property type="entry name" value="NADPH oxidase regulator NoxR"/>
    <property type="match status" value="1"/>
</dbReference>
<name>A0A165BBS5_EXIGL</name>
<reference evidence="10 11" key="1">
    <citation type="journal article" date="2016" name="Mol. Biol. Evol.">
        <title>Comparative Genomics of Early-Diverging Mushroom-Forming Fungi Provides Insights into the Origins of Lignocellulose Decay Capabilities.</title>
        <authorList>
            <person name="Nagy L.G."/>
            <person name="Riley R."/>
            <person name="Tritt A."/>
            <person name="Adam C."/>
            <person name="Daum C."/>
            <person name="Floudas D."/>
            <person name="Sun H."/>
            <person name="Yadav J.S."/>
            <person name="Pangilinan J."/>
            <person name="Larsson K.H."/>
            <person name="Matsuura K."/>
            <person name="Barry K."/>
            <person name="Labutti K."/>
            <person name="Kuo R."/>
            <person name="Ohm R.A."/>
            <person name="Bhattacharya S.S."/>
            <person name="Shirouzu T."/>
            <person name="Yoshinaga Y."/>
            <person name="Martin F.M."/>
            <person name="Grigoriev I.V."/>
            <person name="Hibbett D.S."/>
        </authorList>
    </citation>
    <scope>NUCLEOTIDE SEQUENCE [LARGE SCALE GENOMIC DNA]</scope>
    <source>
        <strain evidence="10 11">HHB12029</strain>
    </source>
</reference>
<dbReference type="STRING" id="1314781.A0A165BBS5"/>
<dbReference type="AlphaFoldDB" id="A0A165BBS5"/>
<gene>
    <name evidence="10" type="ORF">EXIGLDRAFT_733284</name>
</gene>
<feature type="compositionally biased region" description="Acidic residues" evidence="8">
    <location>
        <begin position="421"/>
        <end position="432"/>
    </location>
</feature>
<dbReference type="Proteomes" id="UP000077266">
    <property type="component" value="Unassembled WGS sequence"/>
</dbReference>
<keyword evidence="6 7" id="KW-0802">TPR repeat</keyword>